<dbReference type="InterPro" id="IPR051398">
    <property type="entry name" value="Polysacch_Deacetylase"/>
</dbReference>
<evidence type="ECO:0000313" key="4">
    <source>
        <dbReference type="EMBL" id="VAX11613.1"/>
    </source>
</evidence>
<dbReference type="Pfam" id="PF01522">
    <property type="entry name" value="Polysacc_deac_1"/>
    <property type="match status" value="1"/>
</dbReference>
<dbReference type="CDD" id="cd10969">
    <property type="entry name" value="CE4_Ecf1_like_5s"/>
    <property type="match status" value="1"/>
</dbReference>
<reference evidence="4" key="1">
    <citation type="submission" date="2018-06" db="EMBL/GenBank/DDBJ databases">
        <authorList>
            <person name="Zhirakovskaya E."/>
        </authorList>
    </citation>
    <scope>NUCLEOTIDE SEQUENCE</scope>
</reference>
<dbReference type="InterPro" id="IPR011330">
    <property type="entry name" value="Glyco_hydro/deAcase_b/a-brl"/>
</dbReference>
<feature type="domain" description="NodB homology" evidence="3">
    <location>
        <begin position="60"/>
        <end position="189"/>
    </location>
</feature>
<dbReference type="AlphaFoldDB" id="A0A3B1BHQ4"/>
<dbReference type="Gene3D" id="3.20.20.370">
    <property type="entry name" value="Glycoside hydrolase/deacetylase"/>
    <property type="match status" value="1"/>
</dbReference>
<proteinExistence type="predicted"/>
<evidence type="ECO:0000256" key="1">
    <source>
        <dbReference type="ARBA" id="ARBA00004613"/>
    </source>
</evidence>
<evidence type="ECO:0000256" key="2">
    <source>
        <dbReference type="ARBA" id="ARBA00022729"/>
    </source>
</evidence>
<dbReference type="GO" id="GO:0005975">
    <property type="term" value="P:carbohydrate metabolic process"/>
    <property type="evidence" value="ECO:0007669"/>
    <property type="project" value="InterPro"/>
</dbReference>
<keyword evidence="2" id="KW-0732">Signal</keyword>
<protein>
    <recommendedName>
        <fullName evidence="3">NodB homology domain-containing protein</fullName>
    </recommendedName>
</protein>
<dbReference type="PANTHER" id="PTHR34216">
    <property type="match status" value="1"/>
</dbReference>
<accession>A0A3B1BHQ4</accession>
<dbReference type="GO" id="GO:0005576">
    <property type="term" value="C:extracellular region"/>
    <property type="evidence" value="ECO:0007669"/>
    <property type="project" value="UniProtKB-SubCell"/>
</dbReference>
<dbReference type="GO" id="GO:0016810">
    <property type="term" value="F:hydrolase activity, acting on carbon-nitrogen (but not peptide) bonds"/>
    <property type="evidence" value="ECO:0007669"/>
    <property type="project" value="InterPro"/>
</dbReference>
<dbReference type="PANTHER" id="PTHR34216:SF3">
    <property type="entry name" value="POLY-BETA-1,6-N-ACETYL-D-GLUCOSAMINE N-DEACETYLASE"/>
    <property type="match status" value="1"/>
</dbReference>
<evidence type="ECO:0000259" key="3">
    <source>
        <dbReference type="Pfam" id="PF01522"/>
    </source>
</evidence>
<comment type="subcellular location">
    <subcellularLocation>
        <location evidence="1">Secreted</location>
    </subcellularLocation>
</comment>
<dbReference type="InterPro" id="IPR002509">
    <property type="entry name" value="NODB_dom"/>
</dbReference>
<dbReference type="SUPFAM" id="SSF88713">
    <property type="entry name" value="Glycoside hydrolase/deacetylase"/>
    <property type="match status" value="1"/>
</dbReference>
<name>A0A3B1BHQ4_9ZZZZ</name>
<sequence length="389" mass="45341">MTIPIIYYHSIADNSSNHWAHLSLSLKSFECQLKYLKRNGFKTMHISELVDYVSQGRSIPAKHVALTFDDGFLDNWVFAYPLLKKYDFTGSMFVNPDFIKDSEQLRANLCDVWNDHIEHDQLEWWGYASWAELQEMSKSGIMDIQSHGMTHNFYFKSNKQVDFHHPDDHYYWLNWLFNPSNKPNWLESPHNKYNCYGYPVYEYGPGICGPRYKNDEQLASYLVEYVYKNGGESFFKPGWRELLDEKVTMYCADNEIDDRLESQEEYLQRITWELSSSKNIIEERLGNKVVAMCWPNGAFTKEAHNIAVANVGYKCSLAVTESPKLGVTSLWGRVSFRQEYQGVFKDLVHFMKFISIVESMAGTGIRNRIVLIYQFLKGVSRPNTELTVG</sequence>
<gene>
    <name evidence="4" type="ORF">MNBD_GAMMA26-13</name>
</gene>
<organism evidence="4">
    <name type="scientific">hydrothermal vent metagenome</name>
    <dbReference type="NCBI Taxonomy" id="652676"/>
    <lineage>
        <taxon>unclassified sequences</taxon>
        <taxon>metagenomes</taxon>
        <taxon>ecological metagenomes</taxon>
    </lineage>
</organism>
<dbReference type="EMBL" id="UOFX01000089">
    <property type="protein sequence ID" value="VAX11613.1"/>
    <property type="molecule type" value="Genomic_DNA"/>
</dbReference>